<comment type="caution">
    <text evidence="1">The sequence shown here is derived from an EMBL/GenBank/DDBJ whole genome shotgun (WGS) entry which is preliminary data.</text>
</comment>
<protein>
    <submittedName>
        <fullName evidence="1">Uncharacterized protein</fullName>
    </submittedName>
</protein>
<proteinExistence type="predicted"/>
<organism evidence="1 2">
    <name type="scientific">Novipirellula herctigrandis</name>
    <dbReference type="NCBI Taxonomy" id="2527986"/>
    <lineage>
        <taxon>Bacteria</taxon>
        <taxon>Pseudomonadati</taxon>
        <taxon>Planctomycetota</taxon>
        <taxon>Planctomycetia</taxon>
        <taxon>Pirellulales</taxon>
        <taxon>Pirellulaceae</taxon>
        <taxon>Novipirellula</taxon>
    </lineage>
</organism>
<gene>
    <name evidence="1" type="ORF">CA13_04680</name>
</gene>
<reference evidence="1 2" key="1">
    <citation type="submission" date="2019-02" db="EMBL/GenBank/DDBJ databases">
        <title>Deep-cultivation of Planctomycetes and their phenomic and genomic characterization uncovers novel biology.</title>
        <authorList>
            <person name="Wiegand S."/>
            <person name="Jogler M."/>
            <person name="Boedeker C."/>
            <person name="Pinto D."/>
            <person name="Vollmers J."/>
            <person name="Rivas-Marin E."/>
            <person name="Kohn T."/>
            <person name="Peeters S.H."/>
            <person name="Heuer A."/>
            <person name="Rast P."/>
            <person name="Oberbeckmann S."/>
            <person name="Bunk B."/>
            <person name="Jeske O."/>
            <person name="Meyerdierks A."/>
            <person name="Storesund J.E."/>
            <person name="Kallscheuer N."/>
            <person name="Luecker S."/>
            <person name="Lage O.M."/>
            <person name="Pohl T."/>
            <person name="Merkel B.J."/>
            <person name="Hornburger P."/>
            <person name="Mueller R.-W."/>
            <person name="Bruemmer F."/>
            <person name="Labrenz M."/>
            <person name="Spormann A.M."/>
            <person name="Op Den Camp H."/>
            <person name="Overmann J."/>
            <person name="Amann R."/>
            <person name="Jetten M.S.M."/>
            <person name="Mascher T."/>
            <person name="Medema M.H."/>
            <person name="Devos D.P."/>
            <person name="Kaster A.-K."/>
            <person name="Ovreas L."/>
            <person name="Rohde M."/>
            <person name="Galperin M.Y."/>
            <person name="Jogler C."/>
        </authorList>
    </citation>
    <scope>NUCLEOTIDE SEQUENCE [LARGE SCALE GENOMIC DNA]</scope>
    <source>
        <strain evidence="1 2">CA13</strain>
    </source>
</reference>
<dbReference type="AlphaFoldDB" id="A0A5C5YWC5"/>
<keyword evidence="2" id="KW-1185">Reference proteome</keyword>
<sequence length="94" mass="10597">MCSKPKTEGIATTSEEFLMRRATRLSSRFSIDGLELRVVNDLKPSGSIAIQVMRIASRFSLLARMPKFERLVHVNCDGISRPLHRAANRLQLAE</sequence>
<dbReference type="Proteomes" id="UP000315010">
    <property type="component" value="Unassembled WGS sequence"/>
</dbReference>
<dbReference type="EMBL" id="SJPJ01000001">
    <property type="protein sequence ID" value="TWT79071.1"/>
    <property type="molecule type" value="Genomic_DNA"/>
</dbReference>
<accession>A0A5C5YWC5</accession>
<evidence type="ECO:0000313" key="2">
    <source>
        <dbReference type="Proteomes" id="UP000315010"/>
    </source>
</evidence>
<name>A0A5C5YWC5_9BACT</name>
<evidence type="ECO:0000313" key="1">
    <source>
        <dbReference type="EMBL" id="TWT79071.1"/>
    </source>
</evidence>